<accession>A0ABR9CGP0</accession>
<organism evidence="3 4">
    <name type="scientific">Roseibium litorale</name>
    <dbReference type="NCBI Taxonomy" id="2803841"/>
    <lineage>
        <taxon>Bacteria</taxon>
        <taxon>Pseudomonadati</taxon>
        <taxon>Pseudomonadota</taxon>
        <taxon>Alphaproteobacteria</taxon>
        <taxon>Hyphomicrobiales</taxon>
        <taxon>Stappiaceae</taxon>
        <taxon>Roseibium</taxon>
    </lineage>
</organism>
<dbReference type="InterPro" id="IPR058364">
    <property type="entry name" value="DUF8051"/>
</dbReference>
<dbReference type="EMBL" id="JACYXI010000001">
    <property type="protein sequence ID" value="MBD8890040.1"/>
    <property type="molecule type" value="Genomic_DNA"/>
</dbReference>
<reference evidence="3 4" key="2">
    <citation type="journal article" date="2021" name="Int. J. Syst. Evol. Microbiol.">
        <title>Roseibium litorale sp. nov., isolated from a tidal flat sediment and proposal for the reclassification of Labrenzia polysiphoniae as Roseibium polysiphoniae comb. nov.</title>
        <authorList>
            <person name="Liu Y."/>
            <person name="Pei T."/>
            <person name="Du J."/>
            <person name="Chao M."/>
            <person name="Deng M.R."/>
            <person name="Zhu H."/>
        </authorList>
    </citation>
    <scope>NUCLEOTIDE SEQUENCE [LARGE SCALE GENOMIC DNA]</scope>
    <source>
        <strain evidence="3 4">4C16A</strain>
    </source>
</reference>
<gene>
    <name evidence="3" type="ORF">IG616_00645</name>
</gene>
<evidence type="ECO:0000259" key="2">
    <source>
        <dbReference type="Pfam" id="PF26225"/>
    </source>
</evidence>
<comment type="caution">
    <text evidence="3">The sequence shown here is derived from an EMBL/GenBank/DDBJ whole genome shotgun (WGS) entry which is preliminary data.</text>
</comment>
<feature type="transmembrane region" description="Helical" evidence="1">
    <location>
        <begin position="100"/>
        <end position="121"/>
    </location>
</feature>
<name>A0ABR9CGP0_9HYPH</name>
<keyword evidence="4" id="KW-1185">Reference proteome</keyword>
<feature type="transmembrane region" description="Helical" evidence="1">
    <location>
        <begin position="68"/>
        <end position="85"/>
    </location>
</feature>
<keyword evidence="1" id="KW-0812">Transmembrane</keyword>
<keyword evidence="1" id="KW-1133">Transmembrane helix</keyword>
<feature type="domain" description="DUF8051" evidence="2">
    <location>
        <begin position="10"/>
        <end position="136"/>
    </location>
</feature>
<dbReference type="Pfam" id="PF26225">
    <property type="entry name" value="DUF8051"/>
    <property type="match status" value="1"/>
</dbReference>
<evidence type="ECO:0000313" key="3">
    <source>
        <dbReference type="EMBL" id="MBD8890040.1"/>
    </source>
</evidence>
<evidence type="ECO:0000313" key="4">
    <source>
        <dbReference type="Proteomes" id="UP000632063"/>
    </source>
</evidence>
<dbReference type="Proteomes" id="UP000632063">
    <property type="component" value="Unassembled WGS sequence"/>
</dbReference>
<sequence>MSGSRSCTLVLLLASALNLALMIPGGFVETRDFSAYTALILGAFNLFLTVLGLGSFVLAYMVWRQGRGFWLSALAGLGYVAVYQADLQGLFPVTPVPMPALLYLLEWLGTALGALLFLAGLAGIRTAQTTSGAGEKLPRPVLFGLVFAGGSIILFATLAAMGAI</sequence>
<proteinExistence type="predicted"/>
<dbReference type="RefSeq" id="WP_192145437.1">
    <property type="nucleotide sequence ID" value="NZ_JACYXI010000001.1"/>
</dbReference>
<feature type="transmembrane region" description="Helical" evidence="1">
    <location>
        <begin position="38"/>
        <end position="61"/>
    </location>
</feature>
<keyword evidence="1" id="KW-0472">Membrane</keyword>
<reference evidence="4" key="1">
    <citation type="submission" date="2020-09" db="EMBL/GenBank/DDBJ databases">
        <title>The genome sequence of strain Labrenzia suaedae 4C16A.</title>
        <authorList>
            <person name="Liu Y."/>
        </authorList>
    </citation>
    <scope>NUCLEOTIDE SEQUENCE [LARGE SCALE GENOMIC DNA]</scope>
    <source>
        <strain evidence="4">4C16A</strain>
    </source>
</reference>
<protein>
    <recommendedName>
        <fullName evidence="2">DUF8051 domain-containing protein</fullName>
    </recommendedName>
</protein>
<feature type="transmembrane region" description="Helical" evidence="1">
    <location>
        <begin position="141"/>
        <end position="163"/>
    </location>
</feature>
<evidence type="ECO:0000256" key="1">
    <source>
        <dbReference type="SAM" id="Phobius"/>
    </source>
</evidence>